<keyword evidence="3" id="KW-1185">Reference proteome</keyword>
<dbReference type="Pfam" id="PF09673">
    <property type="entry name" value="TrbC_Ftype"/>
    <property type="match status" value="1"/>
</dbReference>
<dbReference type="InterPro" id="IPR019106">
    <property type="entry name" value="T4SS_TrbC"/>
</dbReference>
<evidence type="ECO:0000313" key="3">
    <source>
        <dbReference type="Proteomes" id="UP000248856"/>
    </source>
</evidence>
<dbReference type="AlphaFoldDB" id="A0A328ZCJ6"/>
<dbReference type="Proteomes" id="UP000248856">
    <property type="component" value="Unassembled WGS sequence"/>
</dbReference>
<comment type="caution">
    <text evidence="2">The sequence shown here is derived from an EMBL/GenBank/DDBJ whole genome shotgun (WGS) entry which is preliminary data.</text>
</comment>
<feature type="compositionally biased region" description="Low complexity" evidence="1">
    <location>
        <begin position="36"/>
        <end position="52"/>
    </location>
</feature>
<feature type="region of interest" description="Disordered" evidence="1">
    <location>
        <begin position="1"/>
        <end position="59"/>
    </location>
</feature>
<accession>A0A328ZCJ6</accession>
<dbReference type="InterPro" id="IPR014113">
    <property type="entry name" value="T4SS_TrbC_subgr"/>
</dbReference>
<dbReference type="OrthoDB" id="8557871at2"/>
<dbReference type="NCBIfam" id="TIGR02742">
    <property type="entry name" value="TrbC_Ftype"/>
    <property type="match status" value="1"/>
</dbReference>
<evidence type="ECO:0000313" key="2">
    <source>
        <dbReference type="EMBL" id="RAR83569.1"/>
    </source>
</evidence>
<dbReference type="EMBL" id="QLTA01000014">
    <property type="protein sequence ID" value="RAR83569.1"/>
    <property type="molecule type" value="Genomic_DNA"/>
</dbReference>
<organism evidence="2 3">
    <name type="scientific">Paracidovorax anthurii</name>
    <dbReference type="NCBI Taxonomy" id="78229"/>
    <lineage>
        <taxon>Bacteria</taxon>
        <taxon>Pseudomonadati</taxon>
        <taxon>Pseudomonadota</taxon>
        <taxon>Betaproteobacteria</taxon>
        <taxon>Burkholderiales</taxon>
        <taxon>Comamonadaceae</taxon>
        <taxon>Paracidovorax</taxon>
    </lineage>
</organism>
<name>A0A328ZCJ6_9BURK</name>
<gene>
    <name evidence="2" type="ORF">AX018_101478</name>
</gene>
<protein>
    <submittedName>
        <fullName evidence="2">Conjugal transfer pilus assembly protein TrbC</fullName>
    </submittedName>
</protein>
<dbReference type="RefSeq" id="WP_111877016.1">
    <property type="nucleotide sequence ID" value="NZ_CBCSGC010000001.1"/>
</dbReference>
<evidence type="ECO:0000256" key="1">
    <source>
        <dbReference type="SAM" id="MobiDB-lite"/>
    </source>
</evidence>
<reference evidence="2 3" key="1">
    <citation type="submission" date="2018-06" db="EMBL/GenBank/DDBJ databases">
        <title>Genomic Encyclopedia of Archaeal and Bacterial Type Strains, Phase II (KMG-II): from individual species to whole genera.</title>
        <authorList>
            <person name="Goeker M."/>
        </authorList>
    </citation>
    <scope>NUCLEOTIDE SEQUENCE [LARGE SCALE GENOMIC DNA]</scope>
    <source>
        <strain evidence="2 3">CFPB 3232</strain>
    </source>
</reference>
<sequence length="234" mass="24565">MAQAPVVTDADIERARQGQPTVTDRDIEAARRKHGVAPPAAGGPSAAPRGPAIDALPQPATRTPIDLEALARGYASQSDAMAAAQGLASGPGLFVFVSLAMPRPALEKLIDQAARARASVILRGFARGSLRETVTQVQGLIGTRQVAVQIDPQAFDRFSIARVPSFVLVRDGTRPVSCAAGTCAPPEGFLRVAGDVSLDYALEHMQRAAPAFSTEARPFLDRLRPSAATKPVGR</sequence>
<proteinExistence type="predicted"/>